<evidence type="ECO:0000256" key="10">
    <source>
        <dbReference type="PIRSR" id="PIRSR000112-3"/>
    </source>
</evidence>
<feature type="binding site" evidence="8">
    <location>
        <position position="169"/>
    </location>
    <ligand>
        <name>glycerol</name>
        <dbReference type="ChEBI" id="CHEBI:17754"/>
    </ligand>
</feature>
<dbReference type="PIRSF" id="PIRSF000112">
    <property type="entry name" value="Glycerol_dehydrogenase"/>
    <property type="match status" value="1"/>
</dbReference>
<feature type="domain" description="Alcohol dehydrogenase iron-type/glycerol dehydrogenase GldA" evidence="11">
    <location>
        <begin position="7"/>
        <end position="152"/>
    </location>
</feature>
<accession>A0A9J6QID6</accession>
<evidence type="ECO:0000256" key="6">
    <source>
        <dbReference type="ARBA" id="ARBA00040132"/>
    </source>
</evidence>
<dbReference type="GO" id="GO:0008888">
    <property type="term" value="F:glycerol dehydrogenase (NAD+) activity"/>
    <property type="evidence" value="ECO:0007669"/>
    <property type="project" value="UniProtKB-EC"/>
</dbReference>
<evidence type="ECO:0000256" key="9">
    <source>
        <dbReference type="PIRSR" id="PIRSR000112-2"/>
    </source>
</evidence>
<dbReference type="EC" id="1.1.1.6" evidence="5"/>
<comment type="caution">
    <text evidence="12">The sequence shown here is derived from an EMBL/GenBank/DDBJ whole genome shotgun (WGS) entry which is preliminary data.</text>
</comment>
<feature type="binding site" evidence="10">
    <location>
        <begin position="92"/>
        <end position="96"/>
    </location>
    <ligand>
        <name>NAD(+)</name>
        <dbReference type="ChEBI" id="CHEBI:57540"/>
    </ligand>
</feature>
<dbReference type="Proteomes" id="UP001065549">
    <property type="component" value="Unassembled WGS sequence"/>
</dbReference>
<dbReference type="Gene3D" id="1.20.1090.10">
    <property type="entry name" value="Dehydroquinate synthase-like - alpha domain"/>
    <property type="match status" value="1"/>
</dbReference>
<evidence type="ECO:0000256" key="7">
    <source>
        <dbReference type="ARBA" id="ARBA00049006"/>
    </source>
</evidence>
<dbReference type="SUPFAM" id="SSF56796">
    <property type="entry name" value="Dehydroquinate synthase-like"/>
    <property type="match status" value="1"/>
</dbReference>
<feature type="binding site" evidence="8">
    <location>
        <position position="252"/>
    </location>
    <ligand>
        <name>glycerol</name>
        <dbReference type="ChEBI" id="CHEBI:17754"/>
    </ligand>
</feature>
<feature type="binding site" evidence="9">
    <location>
        <position position="119"/>
    </location>
    <ligand>
        <name>glycerol</name>
        <dbReference type="ChEBI" id="CHEBI:17754"/>
    </ligand>
</feature>
<dbReference type="PANTHER" id="PTHR43616:SF5">
    <property type="entry name" value="GLYCEROL DEHYDROGENASE 1"/>
    <property type="match status" value="1"/>
</dbReference>
<sequence>MKSLTAPGKYYQGRHILRNLSKYIKPFGTDFTVMLGPSTKDFMEPIIQTALEGTCRVRFACFGGESTAEEAQRIGKLVQEHKSHGLIGAGGGKVLDTAKKAADMQQCPLILIPTSAASDAPCSAMSVVYDEEGRFAAAEKMKRNPDVVLVDTQIILEASEKSLAAGIGDAFATYYEARACRASGTTNSEDNMGTETAFALTKLCKELLLQYGEDAWNAVRKKQYCEALENCVEANIYLSGVGFENNGCAISHGVYNGMSAVLVPFPVSHGVGVAYGTLVQLQAEKASKEEWQEAVNFYKKVKLPLCLEDLGIDAKDETLLKEISQAVCEASPLVKHMPFKVTPDLILEAMVNVEKEHDQE</sequence>
<organism evidence="12 13">
    <name type="scientific">Hominibacterium faecale</name>
    <dbReference type="NCBI Taxonomy" id="2839743"/>
    <lineage>
        <taxon>Bacteria</taxon>
        <taxon>Bacillati</taxon>
        <taxon>Bacillota</taxon>
        <taxon>Clostridia</taxon>
        <taxon>Peptostreptococcales</taxon>
        <taxon>Anaerovoracaceae</taxon>
        <taxon>Hominibacterium</taxon>
    </lineage>
</organism>
<evidence type="ECO:0000313" key="12">
    <source>
        <dbReference type="EMBL" id="MCU7377264.1"/>
    </source>
</evidence>
<feature type="binding site" evidence="10">
    <location>
        <position position="129"/>
    </location>
    <ligand>
        <name>NAD(+)</name>
        <dbReference type="ChEBI" id="CHEBI:57540"/>
    </ligand>
</feature>
<dbReference type="InterPro" id="IPR001670">
    <property type="entry name" value="ADH_Fe/GldA"/>
</dbReference>
<dbReference type="InterPro" id="IPR016205">
    <property type="entry name" value="Glycerol_DH"/>
</dbReference>
<reference evidence="12" key="1">
    <citation type="submission" date="2022-09" db="EMBL/GenBank/DDBJ databases">
        <title>Culturomic study of gut microbiota in children with autism spectrum disorder.</title>
        <authorList>
            <person name="Efimov B.A."/>
            <person name="Chaplin A.V."/>
            <person name="Sokolova S.R."/>
            <person name="Pikina A.P."/>
            <person name="Korzhanova M."/>
            <person name="Belova V."/>
            <person name="Korostin D."/>
        </authorList>
    </citation>
    <scope>NUCLEOTIDE SEQUENCE</scope>
    <source>
        <strain evidence="12">ASD5510</strain>
    </source>
</reference>
<evidence type="ECO:0000313" key="13">
    <source>
        <dbReference type="Proteomes" id="UP001065549"/>
    </source>
</evidence>
<evidence type="ECO:0000256" key="4">
    <source>
        <dbReference type="ARBA" id="ARBA00037918"/>
    </source>
</evidence>
<evidence type="ECO:0000259" key="11">
    <source>
        <dbReference type="Pfam" id="PF00465"/>
    </source>
</evidence>
<evidence type="ECO:0000256" key="5">
    <source>
        <dbReference type="ARBA" id="ARBA00039147"/>
    </source>
</evidence>
<dbReference type="Pfam" id="PF00465">
    <property type="entry name" value="Fe-ADH"/>
    <property type="match status" value="1"/>
</dbReference>
<dbReference type="GO" id="GO:0046872">
    <property type="term" value="F:metal ion binding"/>
    <property type="evidence" value="ECO:0007669"/>
    <property type="project" value="UniProtKB-KW"/>
</dbReference>
<comment type="catalytic activity">
    <reaction evidence="7">
        <text>glycerol + NAD(+) = dihydroxyacetone + NADH + H(+)</text>
        <dbReference type="Rhea" id="RHEA:13769"/>
        <dbReference type="ChEBI" id="CHEBI:15378"/>
        <dbReference type="ChEBI" id="CHEBI:16016"/>
        <dbReference type="ChEBI" id="CHEBI:17754"/>
        <dbReference type="ChEBI" id="CHEBI:57540"/>
        <dbReference type="ChEBI" id="CHEBI:57945"/>
        <dbReference type="EC" id="1.1.1.6"/>
    </reaction>
</comment>
<dbReference type="Gene3D" id="3.40.50.1970">
    <property type="match status" value="1"/>
</dbReference>
<gene>
    <name evidence="12" type="ORF">OBO34_02725</name>
</gene>
<keyword evidence="1 8" id="KW-0479">Metal-binding</keyword>
<evidence type="ECO:0000256" key="3">
    <source>
        <dbReference type="ARBA" id="ARBA00023027"/>
    </source>
</evidence>
<comment type="pathway">
    <text evidence="4">Polyol metabolism; glycerol fermentation; glycerone phosphate from glycerol (oxidative route): step 1/2.</text>
</comment>
<evidence type="ECO:0000256" key="8">
    <source>
        <dbReference type="PIRSR" id="PIRSR000112-1"/>
    </source>
</evidence>
<dbReference type="RefSeq" id="WP_148398208.1">
    <property type="nucleotide sequence ID" value="NZ_JAOSHN010000001.1"/>
</dbReference>
<feature type="binding site" evidence="10">
    <location>
        <position position="123"/>
    </location>
    <ligand>
        <name>NAD(+)</name>
        <dbReference type="ChEBI" id="CHEBI:57540"/>
    </ligand>
</feature>
<keyword evidence="8" id="KW-0862">Zinc</keyword>
<keyword evidence="3 10" id="KW-0520">NAD</keyword>
<feature type="binding site" evidence="8">
    <location>
        <position position="269"/>
    </location>
    <ligand>
        <name>glycerol</name>
        <dbReference type="ChEBI" id="CHEBI:17754"/>
    </ligand>
</feature>
<keyword evidence="2" id="KW-0560">Oxidoreductase</keyword>
<dbReference type="NCBIfam" id="NF006941">
    <property type="entry name" value="PRK09423.1"/>
    <property type="match status" value="1"/>
</dbReference>
<dbReference type="AlphaFoldDB" id="A0A9J6QID6"/>
<name>A0A9J6QID6_9FIRM</name>
<keyword evidence="13" id="KW-1185">Reference proteome</keyword>
<dbReference type="PANTHER" id="PTHR43616">
    <property type="entry name" value="GLYCEROL DEHYDROGENASE"/>
    <property type="match status" value="1"/>
</dbReference>
<dbReference type="EMBL" id="JAOSHN010000001">
    <property type="protein sequence ID" value="MCU7377264.1"/>
    <property type="molecule type" value="Genomic_DNA"/>
</dbReference>
<protein>
    <recommendedName>
        <fullName evidence="6">Glycerol dehydrogenase</fullName>
        <ecNumber evidence="5">1.1.1.6</ecNumber>
    </recommendedName>
</protein>
<comment type="cofactor">
    <cofactor evidence="8">
        <name>Zn(2+)</name>
        <dbReference type="ChEBI" id="CHEBI:29105"/>
    </cofactor>
    <text evidence="8">Binds 1 zinc ion per subunit.</text>
</comment>
<evidence type="ECO:0000256" key="2">
    <source>
        <dbReference type="ARBA" id="ARBA00023002"/>
    </source>
</evidence>
<evidence type="ECO:0000256" key="1">
    <source>
        <dbReference type="ARBA" id="ARBA00022723"/>
    </source>
</evidence>
<proteinExistence type="predicted"/>
<dbReference type="CDD" id="cd08170">
    <property type="entry name" value="GlyDH"/>
    <property type="match status" value="1"/>
</dbReference>